<evidence type="ECO:0000313" key="5">
    <source>
        <dbReference type="EMBL" id="CAH1190192.1"/>
    </source>
</evidence>
<name>A0ABN8FQC6_9BACL</name>
<dbReference type="InterPro" id="IPR036291">
    <property type="entry name" value="NAD(P)-bd_dom_sf"/>
</dbReference>
<comment type="similarity">
    <text evidence="1">Belongs to the HIBADH-related family.</text>
</comment>
<dbReference type="InterPro" id="IPR008927">
    <property type="entry name" value="6-PGluconate_DH-like_C_sf"/>
</dbReference>
<dbReference type="InterPro" id="IPR013328">
    <property type="entry name" value="6PGD_dom2"/>
</dbReference>
<evidence type="ECO:0000259" key="4">
    <source>
        <dbReference type="Pfam" id="PF14833"/>
    </source>
</evidence>
<proteinExistence type="inferred from homology"/>
<dbReference type="RefSeq" id="WP_307728289.1">
    <property type="nucleotide sequence ID" value="NZ_CAKMMF010000001.1"/>
</dbReference>
<organism evidence="5 6">
    <name type="scientific">Paenibacillus plantiphilus</name>
    <dbReference type="NCBI Taxonomy" id="2905650"/>
    <lineage>
        <taxon>Bacteria</taxon>
        <taxon>Bacillati</taxon>
        <taxon>Bacillota</taxon>
        <taxon>Bacilli</taxon>
        <taxon>Bacillales</taxon>
        <taxon>Paenibacillaceae</taxon>
        <taxon>Paenibacillus</taxon>
    </lineage>
</organism>
<dbReference type="PANTHER" id="PTHR43060">
    <property type="entry name" value="3-HYDROXYISOBUTYRATE DEHYDROGENASE-LIKE 1, MITOCHONDRIAL-RELATED"/>
    <property type="match status" value="1"/>
</dbReference>
<sequence>MNRIGFIGLGVMGAPMAANLLRKGYQVTIYNRTPGKAEELIELGADNAETPAAVARAAELVITMISNDDAIREVYYGQNGLLSELMPGSIIIDSSTISPSLAREIAGDTAARFADFLDAPVTGSKPAAENGTLVFMVGGDPAVMERSQEVLLAMGRKIIHMGPSGSGATAKLAHNTVVGINAAALIEGMTIAASGGIDAAAFLELVGSGGAASRFTEMKAPKLLERDFSVQFSLSLMLKDLRLSSVLSDNLKTPTPVLEAVKSVFQASESMGVGDLDLSALAYCYEQWIGKPITSHSNNETAAALALDGAGHTTQDDNQSDRRRSGRLKLHIPLVLSVYQWEQEGSFTGQPIDGILCDLSDSGLQISSASPLERDMFIHIQFPKDAGLPPVMGRIIRIETIDGAFRYGCLLAGLAPYQRLLLEDYINRQSKIE</sequence>
<dbReference type="InterPro" id="IPR029154">
    <property type="entry name" value="HIBADH-like_NADP-bd"/>
</dbReference>
<dbReference type="Pfam" id="PF07238">
    <property type="entry name" value="PilZ"/>
    <property type="match status" value="1"/>
</dbReference>
<accession>A0ABN8FQC6</accession>
<protein>
    <submittedName>
        <fullName evidence="5">2-hydroxy-3-oxopropionate reductase</fullName>
        <ecNumber evidence="5">1.1.1.60</ecNumber>
    </submittedName>
</protein>
<gene>
    <name evidence="5" type="primary">garR</name>
    <name evidence="5" type="ORF">PAECIP111893_00221</name>
</gene>
<comment type="caution">
    <text evidence="5">The sequence shown here is derived from an EMBL/GenBank/DDBJ whole genome shotgun (WGS) entry which is preliminary data.</text>
</comment>
<dbReference type="Gene3D" id="3.40.50.720">
    <property type="entry name" value="NAD(P)-binding Rossmann-like Domain"/>
    <property type="match status" value="1"/>
</dbReference>
<evidence type="ECO:0000259" key="2">
    <source>
        <dbReference type="Pfam" id="PF03446"/>
    </source>
</evidence>
<keyword evidence="6" id="KW-1185">Reference proteome</keyword>
<dbReference type="SUPFAM" id="SSF51735">
    <property type="entry name" value="NAD(P)-binding Rossmann-fold domains"/>
    <property type="match status" value="1"/>
</dbReference>
<dbReference type="Pfam" id="PF14833">
    <property type="entry name" value="NAD_binding_11"/>
    <property type="match status" value="1"/>
</dbReference>
<dbReference type="Pfam" id="PF03446">
    <property type="entry name" value="NAD_binding_2"/>
    <property type="match status" value="1"/>
</dbReference>
<reference evidence="5" key="1">
    <citation type="submission" date="2022-01" db="EMBL/GenBank/DDBJ databases">
        <authorList>
            <person name="Criscuolo A."/>
        </authorList>
    </citation>
    <scope>NUCLEOTIDE SEQUENCE</scope>
    <source>
        <strain evidence="5">CIP111893</strain>
    </source>
</reference>
<dbReference type="SUPFAM" id="SSF48179">
    <property type="entry name" value="6-phosphogluconate dehydrogenase C-terminal domain-like"/>
    <property type="match status" value="1"/>
</dbReference>
<evidence type="ECO:0000259" key="3">
    <source>
        <dbReference type="Pfam" id="PF07238"/>
    </source>
</evidence>
<feature type="domain" description="3-hydroxyisobutyrate dehydrogenase-like NAD-binding" evidence="4">
    <location>
        <begin position="165"/>
        <end position="282"/>
    </location>
</feature>
<dbReference type="InterPro" id="IPR009875">
    <property type="entry name" value="PilZ_domain"/>
</dbReference>
<dbReference type="EMBL" id="CAKMMF010000001">
    <property type="protein sequence ID" value="CAH1190192.1"/>
    <property type="molecule type" value="Genomic_DNA"/>
</dbReference>
<evidence type="ECO:0000256" key="1">
    <source>
        <dbReference type="ARBA" id="ARBA00009080"/>
    </source>
</evidence>
<evidence type="ECO:0000313" key="6">
    <source>
        <dbReference type="Proteomes" id="UP000838686"/>
    </source>
</evidence>
<feature type="domain" description="6-phosphogluconate dehydrogenase NADP-binding" evidence="2">
    <location>
        <begin position="3"/>
        <end position="162"/>
    </location>
</feature>
<dbReference type="PANTHER" id="PTHR43060:SF15">
    <property type="entry name" value="3-HYDROXYISOBUTYRATE DEHYDROGENASE-LIKE 1, MITOCHONDRIAL-RELATED"/>
    <property type="match status" value="1"/>
</dbReference>
<dbReference type="InterPro" id="IPR002204">
    <property type="entry name" value="3-OH-isobutyrate_DH-rel_CS"/>
</dbReference>
<keyword evidence="5" id="KW-0560">Oxidoreductase</keyword>
<dbReference type="Proteomes" id="UP000838686">
    <property type="component" value="Unassembled WGS sequence"/>
</dbReference>
<dbReference type="InterPro" id="IPR006115">
    <property type="entry name" value="6PGDH_NADP-bd"/>
</dbReference>
<dbReference type="Gene3D" id="1.10.1040.10">
    <property type="entry name" value="N-(1-d-carboxylethyl)-l-norvaline Dehydrogenase, domain 2"/>
    <property type="match status" value="1"/>
</dbReference>
<dbReference type="GO" id="GO:0008679">
    <property type="term" value="F:2-hydroxy-3-oxopropionate reductase activity"/>
    <property type="evidence" value="ECO:0007669"/>
    <property type="project" value="UniProtKB-EC"/>
</dbReference>
<dbReference type="PROSITE" id="PS00895">
    <property type="entry name" value="3_HYDROXYISOBUT_DH"/>
    <property type="match status" value="1"/>
</dbReference>
<feature type="domain" description="PilZ" evidence="3">
    <location>
        <begin position="321"/>
        <end position="427"/>
    </location>
</feature>
<dbReference type="EC" id="1.1.1.60" evidence="5"/>